<keyword evidence="3" id="KW-1185">Reference proteome</keyword>
<organism evidence="2 3">
    <name type="scientific">Streptomyces zagrosensis</name>
    <dbReference type="NCBI Taxonomy" id="1042984"/>
    <lineage>
        <taxon>Bacteria</taxon>
        <taxon>Bacillati</taxon>
        <taxon>Actinomycetota</taxon>
        <taxon>Actinomycetes</taxon>
        <taxon>Kitasatosporales</taxon>
        <taxon>Streptomycetaceae</taxon>
        <taxon>Streptomyces</taxon>
    </lineage>
</organism>
<comment type="caution">
    <text evidence="2">The sequence shown here is derived from an EMBL/GenBank/DDBJ whole genome shotgun (WGS) entry which is preliminary data.</text>
</comment>
<sequence>MCRRSTVERQVAGELDDENIGQGVGSSGRWGSWPRGAEGPHATTLSAGVLRDWRFGIGRPHAGLEVWAFAGSP</sequence>
<name>A0A7W9QAZ8_9ACTN</name>
<evidence type="ECO:0000256" key="1">
    <source>
        <dbReference type="SAM" id="MobiDB-lite"/>
    </source>
</evidence>
<feature type="region of interest" description="Disordered" evidence="1">
    <location>
        <begin position="1"/>
        <end position="39"/>
    </location>
</feature>
<reference evidence="2 3" key="1">
    <citation type="submission" date="2020-08" db="EMBL/GenBank/DDBJ databases">
        <title>Genomic Encyclopedia of Type Strains, Phase III (KMG-III): the genomes of soil and plant-associated and newly described type strains.</title>
        <authorList>
            <person name="Whitman W."/>
        </authorList>
    </citation>
    <scope>NUCLEOTIDE SEQUENCE [LARGE SCALE GENOMIC DNA]</scope>
    <source>
        <strain evidence="2 3">CECT 8305</strain>
    </source>
</reference>
<evidence type="ECO:0000313" key="2">
    <source>
        <dbReference type="EMBL" id="MBB5936938.1"/>
    </source>
</evidence>
<gene>
    <name evidence="2" type="ORF">FHS42_004015</name>
</gene>
<dbReference type="AlphaFoldDB" id="A0A7W9QAZ8"/>
<protein>
    <submittedName>
        <fullName evidence="2">Uncharacterized protein</fullName>
    </submittedName>
</protein>
<proteinExistence type="predicted"/>
<dbReference type="Proteomes" id="UP000588098">
    <property type="component" value="Unassembled WGS sequence"/>
</dbReference>
<dbReference type="EMBL" id="JACHJL010000009">
    <property type="protein sequence ID" value="MBB5936938.1"/>
    <property type="molecule type" value="Genomic_DNA"/>
</dbReference>
<accession>A0A7W9QAZ8</accession>
<evidence type="ECO:0000313" key="3">
    <source>
        <dbReference type="Proteomes" id="UP000588098"/>
    </source>
</evidence>